<keyword evidence="3" id="KW-1133">Transmembrane helix</keyword>
<dbReference type="OrthoDB" id="9763897at2"/>
<evidence type="ECO:0000259" key="4">
    <source>
        <dbReference type="PROSITE" id="PS51123"/>
    </source>
</evidence>
<name>A0A344LVF2_9FLAO</name>
<dbReference type="PANTHER" id="PTHR30329:SF21">
    <property type="entry name" value="LIPOPROTEIN YIAD-RELATED"/>
    <property type="match status" value="1"/>
</dbReference>
<keyword evidence="5" id="KW-0969">Cilium</keyword>
<organism evidence="5 6">
    <name type="scientific">Flavobacterium fluviale</name>
    <dbReference type="NCBI Taxonomy" id="2249356"/>
    <lineage>
        <taxon>Bacteria</taxon>
        <taxon>Pseudomonadati</taxon>
        <taxon>Bacteroidota</taxon>
        <taxon>Flavobacteriia</taxon>
        <taxon>Flavobacteriales</taxon>
        <taxon>Flavobacteriaceae</taxon>
        <taxon>Flavobacterium</taxon>
    </lineage>
</organism>
<sequence length="305" mass="33572">MSKKALYLLGIAITIILGTYLYLKFCCNCSDKIQTDDTPKTAATAVQEPNIVPFVLNGSGIEYRTNDNFKFLKNSAILIMPVSDSLIAGIQKLKTFLTSNPKQQITITGYALSDEKNTTTFENLGLARANDVKNYFVSEGLSEKQFITKGEIIEQWKMSADTLLGPADYIFNAIDSTSTAVPDDEWSALKDKINADPLILHFNTNQSSQTLSSLEKQKITDIIKYLEHVKDASVLAVGHSDNVGNRDSNIALGQKRADFSKSYLSKNGIDQARIETQSKGPDEPIGDNNTSEGKASNRRTVITIK</sequence>
<dbReference type="InterPro" id="IPR006665">
    <property type="entry name" value="OmpA-like"/>
</dbReference>
<protein>
    <submittedName>
        <fullName evidence="5">Flagellar motor protein MotB</fullName>
    </submittedName>
</protein>
<reference evidence="5 6" key="1">
    <citation type="submission" date="2018-06" db="EMBL/GenBank/DDBJ databases">
        <title>Genome sequencing of Flavobacterium.</title>
        <authorList>
            <person name="Baek M.-G."/>
            <person name="Yi H."/>
        </authorList>
    </citation>
    <scope>NUCLEOTIDE SEQUENCE [LARGE SCALE GENOMIC DNA]</scope>
    <source>
        <strain evidence="5 6">HYN0086</strain>
    </source>
</reference>
<keyword evidence="5" id="KW-0966">Cell projection</keyword>
<feature type="transmembrane region" description="Helical" evidence="3">
    <location>
        <begin position="5"/>
        <end position="23"/>
    </location>
</feature>
<proteinExistence type="predicted"/>
<keyword evidence="6" id="KW-1185">Reference proteome</keyword>
<dbReference type="InterPro" id="IPR050330">
    <property type="entry name" value="Bact_OuterMem_StrucFunc"/>
</dbReference>
<dbReference type="SUPFAM" id="SSF103088">
    <property type="entry name" value="OmpA-like"/>
    <property type="match status" value="2"/>
</dbReference>
<gene>
    <name evidence="5" type="ORF">HYN86_15330</name>
</gene>
<dbReference type="Gene3D" id="3.30.1330.60">
    <property type="entry name" value="OmpA-like domain"/>
    <property type="match status" value="2"/>
</dbReference>
<evidence type="ECO:0000256" key="2">
    <source>
        <dbReference type="SAM" id="MobiDB-lite"/>
    </source>
</evidence>
<dbReference type="PROSITE" id="PS51123">
    <property type="entry name" value="OMPA_2"/>
    <property type="match status" value="1"/>
</dbReference>
<accession>A0A344LVF2</accession>
<evidence type="ECO:0000256" key="1">
    <source>
        <dbReference type="PROSITE-ProRule" id="PRU00473"/>
    </source>
</evidence>
<dbReference type="RefSeq" id="WP_113678828.1">
    <property type="nucleotide sequence ID" value="NZ_CP030261.1"/>
</dbReference>
<feature type="domain" description="OmpA-like" evidence="4">
    <location>
        <begin position="189"/>
        <end position="305"/>
    </location>
</feature>
<evidence type="ECO:0000256" key="3">
    <source>
        <dbReference type="SAM" id="Phobius"/>
    </source>
</evidence>
<keyword evidence="3" id="KW-0812">Transmembrane</keyword>
<keyword evidence="1 3" id="KW-0472">Membrane</keyword>
<feature type="region of interest" description="Disordered" evidence="2">
    <location>
        <begin position="273"/>
        <end position="305"/>
    </location>
</feature>
<dbReference type="Pfam" id="PF00691">
    <property type="entry name" value="OmpA"/>
    <property type="match status" value="2"/>
</dbReference>
<dbReference type="Proteomes" id="UP000251561">
    <property type="component" value="Chromosome"/>
</dbReference>
<evidence type="ECO:0000313" key="6">
    <source>
        <dbReference type="Proteomes" id="UP000251561"/>
    </source>
</evidence>
<keyword evidence="5" id="KW-0282">Flagellum</keyword>
<feature type="compositionally biased region" description="Polar residues" evidence="2">
    <location>
        <begin position="287"/>
        <end position="305"/>
    </location>
</feature>
<dbReference type="InterPro" id="IPR036737">
    <property type="entry name" value="OmpA-like_sf"/>
</dbReference>
<dbReference type="CDD" id="cd07185">
    <property type="entry name" value="OmpA_C-like"/>
    <property type="match status" value="1"/>
</dbReference>
<dbReference type="KEGG" id="ffl:HYN86_15330"/>
<dbReference type="EMBL" id="CP030261">
    <property type="protein sequence ID" value="AXB57894.1"/>
    <property type="molecule type" value="Genomic_DNA"/>
</dbReference>
<evidence type="ECO:0000313" key="5">
    <source>
        <dbReference type="EMBL" id="AXB57894.1"/>
    </source>
</evidence>
<dbReference type="PANTHER" id="PTHR30329">
    <property type="entry name" value="STATOR ELEMENT OF FLAGELLAR MOTOR COMPLEX"/>
    <property type="match status" value="1"/>
</dbReference>
<dbReference type="GO" id="GO:0016020">
    <property type="term" value="C:membrane"/>
    <property type="evidence" value="ECO:0007669"/>
    <property type="project" value="UniProtKB-UniRule"/>
</dbReference>
<dbReference type="AlphaFoldDB" id="A0A344LVF2"/>